<evidence type="ECO:0000313" key="1">
    <source>
        <dbReference type="EMBL" id="NJW54106.1"/>
    </source>
</evidence>
<dbReference type="Proteomes" id="UP000703674">
    <property type="component" value="Unassembled WGS sequence"/>
</dbReference>
<dbReference type="Pfam" id="PF25594">
    <property type="entry name" value="GldB_lipo"/>
    <property type="match status" value="1"/>
</dbReference>
<dbReference type="InterPro" id="IPR019853">
    <property type="entry name" value="GldB-like"/>
</dbReference>
<name>A0ABX1D515_9FLAO</name>
<dbReference type="NCBIfam" id="TIGR03514">
    <property type="entry name" value="GldB_lipo"/>
    <property type="match status" value="1"/>
</dbReference>
<organism evidence="1 2">
    <name type="scientific">Salinimicrobium oceani</name>
    <dbReference type="NCBI Taxonomy" id="2722702"/>
    <lineage>
        <taxon>Bacteria</taxon>
        <taxon>Pseudomonadati</taxon>
        <taxon>Bacteroidota</taxon>
        <taxon>Flavobacteriia</taxon>
        <taxon>Flavobacteriales</taxon>
        <taxon>Flavobacteriaceae</taxon>
        <taxon>Salinimicrobium</taxon>
    </lineage>
</organism>
<protein>
    <submittedName>
        <fullName evidence="1">Gliding motility lipoprotein GldB</fullName>
    </submittedName>
</protein>
<proteinExistence type="predicted"/>
<dbReference type="EMBL" id="JAAVJR010000011">
    <property type="protein sequence ID" value="NJW54106.1"/>
    <property type="molecule type" value="Genomic_DNA"/>
</dbReference>
<sequence>MLKYLPACILFFLLLSCAENDRREEEISGIAVDLELERFDQRFANATTDSLPTLKREFPFLFPRQYPDILWVEKMNDTIQQELNEAVAVQFPQLEQTEEELERLFQHIKYYFPEEKLPKVITLTSDVDYRNQVVWADSLLLIALDTYLGMDHPLYMGVQDYIKKEMRKEQIAVDAAAAFSETQIPRPASRSFLPHMIYYGKILYLKSLLVPFKSDAEIMTYLPEEYEWATANEEQIWRYFVERELLYSSDSELQTRFLFPAPFSKFYLELDAEAPPRLGQFIGWKIVDQYMKKNNASVTEMLGTDAETIFKQSNYKPEK</sequence>
<keyword evidence="2" id="KW-1185">Reference proteome</keyword>
<reference evidence="1 2" key="1">
    <citation type="submission" date="2020-03" db="EMBL/GenBank/DDBJ databases">
        <title>Salinimicrobium sp. nov, isolated from SCS.</title>
        <authorList>
            <person name="Cao W.R."/>
        </authorList>
    </citation>
    <scope>NUCLEOTIDE SEQUENCE [LARGE SCALE GENOMIC DNA]</scope>
    <source>
        <strain evidence="2">J15B91</strain>
    </source>
</reference>
<dbReference type="RefSeq" id="WP_168139194.1">
    <property type="nucleotide sequence ID" value="NZ_JAAVJR010000011.1"/>
</dbReference>
<evidence type="ECO:0000313" key="2">
    <source>
        <dbReference type="Proteomes" id="UP000703674"/>
    </source>
</evidence>
<keyword evidence="1" id="KW-0449">Lipoprotein</keyword>
<comment type="caution">
    <text evidence="1">The sequence shown here is derived from an EMBL/GenBank/DDBJ whole genome shotgun (WGS) entry which is preliminary data.</text>
</comment>
<gene>
    <name evidence="1" type="primary">gldB</name>
    <name evidence="1" type="ORF">HC175_14390</name>
</gene>
<dbReference type="PROSITE" id="PS51257">
    <property type="entry name" value="PROKAR_LIPOPROTEIN"/>
    <property type="match status" value="1"/>
</dbReference>
<accession>A0ABX1D515</accession>